<evidence type="ECO:0000256" key="5">
    <source>
        <dbReference type="ARBA" id="ARBA00023136"/>
    </source>
</evidence>
<evidence type="ECO:0000313" key="7">
    <source>
        <dbReference type="Proteomes" id="UP000829291"/>
    </source>
</evidence>
<reference evidence="8" key="1">
    <citation type="submission" date="2025-08" db="UniProtKB">
        <authorList>
            <consortium name="RefSeq"/>
        </authorList>
    </citation>
    <scope>IDENTIFICATION</scope>
    <source>
        <tissue evidence="8">Thorax and Abdomen</tissue>
    </source>
</reference>
<feature type="transmembrane region" description="Helical" evidence="6">
    <location>
        <begin position="23"/>
        <end position="40"/>
    </location>
</feature>
<feature type="transmembrane region" description="Helical" evidence="6">
    <location>
        <begin position="52"/>
        <end position="73"/>
    </location>
</feature>
<gene>
    <name evidence="8" type="primary">LOC107217343</name>
</gene>
<dbReference type="Pfam" id="PF00335">
    <property type="entry name" value="Tetraspanin"/>
    <property type="match status" value="1"/>
</dbReference>
<dbReference type="InterPro" id="IPR008952">
    <property type="entry name" value="Tetraspanin_EC2_sf"/>
</dbReference>
<evidence type="ECO:0000256" key="6">
    <source>
        <dbReference type="RuleBase" id="RU361218"/>
    </source>
</evidence>
<dbReference type="Gene3D" id="1.10.1450.10">
    <property type="entry name" value="Tetraspanin"/>
    <property type="match status" value="1"/>
</dbReference>
<dbReference type="PANTHER" id="PTHR19282:SF456">
    <property type="entry name" value="CD63 MOLECULE"/>
    <property type="match status" value="1"/>
</dbReference>
<keyword evidence="7" id="KW-1185">Reference proteome</keyword>
<accession>A0ABM3GBI1</accession>
<dbReference type="PANTHER" id="PTHR19282">
    <property type="entry name" value="TETRASPANIN"/>
    <property type="match status" value="1"/>
</dbReference>
<dbReference type="RefSeq" id="XP_046597631.1">
    <property type="nucleotide sequence ID" value="XM_046741675.1"/>
</dbReference>
<dbReference type="PIRSF" id="PIRSF002419">
    <property type="entry name" value="Tetraspanin"/>
    <property type="match status" value="1"/>
</dbReference>
<dbReference type="PRINTS" id="PR00259">
    <property type="entry name" value="TMFOUR"/>
</dbReference>
<keyword evidence="4 6" id="KW-1133">Transmembrane helix</keyword>
<evidence type="ECO:0000256" key="2">
    <source>
        <dbReference type="ARBA" id="ARBA00006840"/>
    </source>
</evidence>
<evidence type="ECO:0000313" key="8">
    <source>
        <dbReference type="RefSeq" id="XP_046597631.1"/>
    </source>
</evidence>
<dbReference type="CDD" id="cd03127">
    <property type="entry name" value="tetraspanin_LEL"/>
    <property type="match status" value="1"/>
</dbReference>
<dbReference type="InterPro" id="IPR000301">
    <property type="entry name" value="Tetraspanin_animals"/>
</dbReference>
<dbReference type="PROSITE" id="PS00421">
    <property type="entry name" value="TM4_1"/>
    <property type="match status" value="1"/>
</dbReference>
<feature type="transmembrane region" description="Helical" evidence="6">
    <location>
        <begin position="85"/>
        <end position="110"/>
    </location>
</feature>
<sequence>MGIDFSNLHVVFTPSRRSVETQMRKLVGLVLLGFGVWIHLELDDYQKISETVGAPAIALIILGSIIFVIAFFGCCGTIRENHCMVVTFAVFLLAILIIQIAIGVWAFLIYKDVGTDEWTQDIATTYKDLFAKYWSSENEQAVIDVVQSNLNCCGIASSEDYTNRSYFTNSTAIPWSCCGNAENVNCASSSTVYETGCLDALEEFFGSFAKIIGGIAIGVAATELVGIIFALCLANSIRNDDRRGYRV</sequence>
<keyword evidence="3 6" id="KW-0812">Transmembrane</keyword>
<dbReference type="Proteomes" id="UP000829291">
    <property type="component" value="Chromosome 5"/>
</dbReference>
<organism evidence="7 8">
    <name type="scientific">Neodiprion lecontei</name>
    <name type="common">Redheaded pine sawfly</name>
    <dbReference type="NCBI Taxonomy" id="441921"/>
    <lineage>
        <taxon>Eukaryota</taxon>
        <taxon>Metazoa</taxon>
        <taxon>Ecdysozoa</taxon>
        <taxon>Arthropoda</taxon>
        <taxon>Hexapoda</taxon>
        <taxon>Insecta</taxon>
        <taxon>Pterygota</taxon>
        <taxon>Neoptera</taxon>
        <taxon>Endopterygota</taxon>
        <taxon>Hymenoptera</taxon>
        <taxon>Tenthredinoidea</taxon>
        <taxon>Diprionidae</taxon>
        <taxon>Diprioninae</taxon>
        <taxon>Neodiprion</taxon>
    </lineage>
</organism>
<keyword evidence="5 6" id="KW-0472">Membrane</keyword>
<dbReference type="SUPFAM" id="SSF48652">
    <property type="entry name" value="Tetraspanin"/>
    <property type="match status" value="1"/>
</dbReference>
<dbReference type="InterPro" id="IPR018503">
    <property type="entry name" value="Tetraspanin_CS"/>
</dbReference>
<dbReference type="InterPro" id="IPR018499">
    <property type="entry name" value="Tetraspanin/Peripherin"/>
</dbReference>
<proteinExistence type="inferred from homology"/>
<evidence type="ECO:0000256" key="4">
    <source>
        <dbReference type="ARBA" id="ARBA00022989"/>
    </source>
</evidence>
<protein>
    <recommendedName>
        <fullName evidence="6">Tetraspanin</fullName>
    </recommendedName>
</protein>
<dbReference type="GeneID" id="107217343"/>
<evidence type="ECO:0000256" key="3">
    <source>
        <dbReference type="ARBA" id="ARBA00022692"/>
    </source>
</evidence>
<name>A0ABM3GBI1_NEOLC</name>
<feature type="transmembrane region" description="Helical" evidence="6">
    <location>
        <begin position="211"/>
        <end position="234"/>
    </location>
</feature>
<comment type="subcellular location">
    <subcellularLocation>
        <location evidence="1 6">Membrane</location>
        <topology evidence="1 6">Multi-pass membrane protein</topology>
    </subcellularLocation>
</comment>
<comment type="similarity">
    <text evidence="2 6">Belongs to the tetraspanin (TM4SF) family.</text>
</comment>
<evidence type="ECO:0000256" key="1">
    <source>
        <dbReference type="ARBA" id="ARBA00004141"/>
    </source>
</evidence>